<dbReference type="EMBL" id="CAADFF010000081">
    <property type="protein sequence ID" value="VFJ96209.1"/>
    <property type="molecule type" value="Genomic_DNA"/>
</dbReference>
<sequence length="199" mass="22941">MNKETENKDMTVPDLTDSDGNIKEVAVYISEAKNAMGIIQQFKLEGMAGKEISKRIAEISINLLEKQKEQIEHKLLLDLDADKKRLYQAYMVEVAEMDENISRKAGETAQKLTEIMLDAVNNVYEMRHKEIKRLDDSLKKGVIDESRYESSMGRLERLVKRLEEEAEDRVGSLLNTNKQRLQKTLELFQEYISAQDDIA</sequence>
<evidence type="ECO:0000313" key="1">
    <source>
        <dbReference type="EMBL" id="VFJ96209.1"/>
    </source>
</evidence>
<organism evidence="1">
    <name type="scientific">Candidatus Kentrum sp. LFY</name>
    <dbReference type="NCBI Taxonomy" id="2126342"/>
    <lineage>
        <taxon>Bacteria</taxon>
        <taxon>Pseudomonadati</taxon>
        <taxon>Pseudomonadota</taxon>
        <taxon>Gammaproteobacteria</taxon>
        <taxon>Candidatus Kentrum</taxon>
    </lineage>
</organism>
<name>A0A450UUH8_9GAMM</name>
<dbReference type="AlphaFoldDB" id="A0A450UUH8"/>
<reference evidence="1" key="1">
    <citation type="submission" date="2019-02" db="EMBL/GenBank/DDBJ databases">
        <authorList>
            <person name="Gruber-Vodicka R. H."/>
            <person name="Seah K. B. B."/>
        </authorList>
    </citation>
    <scope>NUCLEOTIDE SEQUENCE</scope>
    <source>
        <strain evidence="1">BECK_M7</strain>
    </source>
</reference>
<protein>
    <submittedName>
        <fullName evidence="1">Uncharacterized protein</fullName>
    </submittedName>
</protein>
<proteinExistence type="predicted"/>
<accession>A0A450UUH8</accession>
<gene>
    <name evidence="1" type="ORF">BECKLFY1418B_GA0070995_108112</name>
</gene>